<keyword evidence="5 9" id="KW-0378">Hydrolase</keyword>
<dbReference type="PANTHER" id="PTHR43694:SF1">
    <property type="entry name" value="RIBONUCLEASE J"/>
    <property type="match status" value="1"/>
</dbReference>
<comment type="subcellular location">
    <subcellularLocation>
        <location evidence="9">Cytoplasm</location>
    </subcellularLocation>
</comment>
<dbReference type="InterPro" id="IPR041636">
    <property type="entry name" value="RNase_J_C"/>
</dbReference>
<dbReference type="GO" id="GO:0004534">
    <property type="term" value="F:5'-3' RNA exonuclease activity"/>
    <property type="evidence" value="ECO:0007669"/>
    <property type="project" value="UniProtKB-UniRule"/>
</dbReference>
<dbReference type="InterPro" id="IPR011108">
    <property type="entry name" value="RMMBL"/>
</dbReference>
<comment type="caution">
    <text evidence="14">The sequence shown here is derived from an EMBL/GenBank/DDBJ whole genome shotgun (WGS) entry which is preliminary data.</text>
</comment>
<comment type="similarity">
    <text evidence="9">Belongs to the metallo-beta-lactamase superfamily. RNA-metabolizing metallo-beta-lactamase-like family. Bacterial RNase J subfamily.</text>
</comment>
<feature type="binding site" evidence="12">
    <location>
        <position position="83"/>
    </location>
    <ligand>
        <name>Zn(2+)</name>
        <dbReference type="ChEBI" id="CHEBI:29105"/>
        <label>1</label>
        <note>catalytic</note>
    </ligand>
</feature>
<feature type="active site" description="Proton acceptor" evidence="10">
    <location>
        <position position="374"/>
    </location>
</feature>
<dbReference type="PANTHER" id="PTHR43694">
    <property type="entry name" value="RIBONUCLEASE J"/>
    <property type="match status" value="1"/>
</dbReference>
<evidence type="ECO:0000256" key="7">
    <source>
        <dbReference type="ARBA" id="ARBA00022839"/>
    </source>
</evidence>
<dbReference type="Gene3D" id="3.40.50.10710">
    <property type="entry name" value="Metallo-hydrolase/oxidoreductase"/>
    <property type="match status" value="1"/>
</dbReference>
<keyword evidence="2 9" id="KW-0540">Nuclease</keyword>
<name>A0A1J5J1G5_9BACT</name>
<evidence type="ECO:0000256" key="12">
    <source>
        <dbReference type="PIRSR" id="PIRSR004803-3"/>
    </source>
</evidence>
<evidence type="ECO:0000259" key="13">
    <source>
        <dbReference type="SMART" id="SM00849"/>
    </source>
</evidence>
<evidence type="ECO:0000313" key="14">
    <source>
        <dbReference type="EMBL" id="OIP98366.1"/>
    </source>
</evidence>
<feature type="binding site" evidence="12">
    <location>
        <position position="449"/>
    </location>
    <ligand>
        <name>Ca(2+)</name>
        <dbReference type="ChEBI" id="CHEBI:29108"/>
    </ligand>
</feature>
<keyword evidence="7 9" id="KW-0269">Exonuclease</keyword>
<feature type="binding site" evidence="12">
    <location>
        <position position="147"/>
    </location>
    <ligand>
        <name>Zn(2+)</name>
        <dbReference type="ChEBI" id="CHEBI:29105"/>
        <label>1</label>
        <note>catalytic</note>
    </ligand>
</feature>
<keyword evidence="9" id="KW-0698">rRNA processing</keyword>
<dbReference type="SMART" id="SM00849">
    <property type="entry name" value="Lactamase_B"/>
    <property type="match status" value="1"/>
</dbReference>
<feature type="binding site" evidence="12">
    <location>
        <position position="53"/>
    </location>
    <ligand>
        <name>Ca(2+)</name>
        <dbReference type="ChEBI" id="CHEBI:29108"/>
    </ligand>
</feature>
<evidence type="ECO:0000256" key="9">
    <source>
        <dbReference type="HAMAP-Rule" id="MF_01491"/>
    </source>
</evidence>
<dbReference type="PIRSF" id="PIRSF004803">
    <property type="entry name" value="RnjA"/>
    <property type="match status" value="1"/>
</dbReference>
<evidence type="ECO:0000256" key="4">
    <source>
        <dbReference type="ARBA" id="ARBA00022759"/>
    </source>
</evidence>
<feature type="binding site" evidence="11">
    <location>
        <begin position="238"/>
        <end position="240"/>
    </location>
    <ligand>
        <name>substrate</name>
    </ligand>
</feature>
<comment type="subunit">
    <text evidence="9">Homodimer, may be a subunit of the RNA degradosome.</text>
</comment>
<feature type="active site" description="Proton donor" evidence="10">
    <location>
        <position position="201"/>
    </location>
</feature>
<dbReference type="STRING" id="1817892.AUK40_01730"/>
<keyword evidence="8 9" id="KW-0694">RNA-binding</keyword>
<dbReference type="NCBIfam" id="TIGR00649">
    <property type="entry name" value="MG423"/>
    <property type="match status" value="1"/>
</dbReference>
<dbReference type="GO" id="GO:0004521">
    <property type="term" value="F:RNA endonuclease activity"/>
    <property type="evidence" value="ECO:0007669"/>
    <property type="project" value="UniProtKB-UniRule"/>
</dbReference>
<dbReference type="Proteomes" id="UP000183245">
    <property type="component" value="Unassembled WGS sequence"/>
</dbReference>
<keyword evidence="12" id="KW-0106">Calcium</keyword>
<keyword evidence="1 9" id="KW-0963">Cytoplasm</keyword>
<evidence type="ECO:0000256" key="1">
    <source>
        <dbReference type="ARBA" id="ARBA00022490"/>
    </source>
</evidence>
<comment type="cofactor">
    <cofactor evidence="12">
        <name>Zn(2+)</name>
        <dbReference type="ChEBI" id="CHEBI:29105"/>
    </cofactor>
    <text evidence="12">Binds 2 Zn(2+) ions per subunit. It is not clear if Zn(2+) or Mg(2+) is physiologically important.</text>
</comment>
<dbReference type="HAMAP" id="MF_01491">
    <property type="entry name" value="RNase_J_bact"/>
    <property type="match status" value="1"/>
</dbReference>
<evidence type="ECO:0000313" key="15">
    <source>
        <dbReference type="Proteomes" id="UP000183245"/>
    </source>
</evidence>
<keyword evidence="6 12" id="KW-0862">Zinc</keyword>
<comment type="cofactor">
    <cofactor evidence="12">
        <name>Ca(2+)</name>
        <dbReference type="ChEBI" id="CHEBI:29108"/>
    </cofactor>
    <text evidence="12">Binds 1 Ca(2+) cation per subunit. Seen in 1 crystal structure, it is not clear if it is physiologically important.</text>
</comment>
<reference evidence="14" key="1">
    <citation type="journal article" date="2016" name="Environ. Microbiol.">
        <title>Genomic resolution of a cold subsurface aquifer community provides metabolic insights for novel microbes adapted to high CO concentrations.</title>
        <authorList>
            <person name="Probst A.J."/>
            <person name="Castelle C.J."/>
            <person name="Singh A."/>
            <person name="Brown C.T."/>
            <person name="Anantharaman K."/>
            <person name="Sharon I."/>
            <person name="Hug L.A."/>
            <person name="Burstein D."/>
            <person name="Emerson J.B."/>
            <person name="Thomas B.C."/>
            <person name="Banfield J.F."/>
        </authorList>
    </citation>
    <scope>NUCLEOTIDE SEQUENCE [LARGE SCALE GENOMIC DNA]</scope>
    <source>
        <strain evidence="14">CG2_30_54_11</strain>
    </source>
</reference>
<protein>
    <recommendedName>
        <fullName evidence="9">Ribonuclease J</fullName>
        <shortName evidence="9">RNase J</shortName>
        <ecNumber evidence="9">3.1.-.-</ecNumber>
    </recommendedName>
</protein>
<dbReference type="SUPFAM" id="SSF56281">
    <property type="entry name" value="Metallo-hydrolase/oxidoreductase"/>
    <property type="match status" value="1"/>
</dbReference>
<evidence type="ECO:0000256" key="3">
    <source>
        <dbReference type="ARBA" id="ARBA00022723"/>
    </source>
</evidence>
<keyword evidence="4 9" id="KW-0255">Endonuclease</keyword>
<dbReference type="EMBL" id="MNZT01000030">
    <property type="protein sequence ID" value="OIP98366.1"/>
    <property type="molecule type" value="Genomic_DNA"/>
</dbReference>
<keyword evidence="3 12" id="KW-0479">Metal-binding</keyword>
<dbReference type="InterPro" id="IPR004613">
    <property type="entry name" value="RNase_J"/>
</dbReference>
<dbReference type="GO" id="GO:0006364">
    <property type="term" value="P:rRNA processing"/>
    <property type="evidence" value="ECO:0007669"/>
    <property type="project" value="UniProtKB-UniRule"/>
</dbReference>
<dbReference type="Pfam" id="PF07521">
    <property type="entry name" value="RMMBL"/>
    <property type="match status" value="1"/>
</dbReference>
<feature type="binding site" evidence="9 11">
    <location>
        <begin position="370"/>
        <end position="374"/>
    </location>
    <ligand>
        <name>substrate</name>
    </ligand>
</feature>
<dbReference type="InterPro" id="IPR001587">
    <property type="entry name" value="RNase_J_CS"/>
</dbReference>
<dbReference type="Pfam" id="PF17770">
    <property type="entry name" value="RNase_J_C"/>
    <property type="match status" value="1"/>
</dbReference>
<gene>
    <name evidence="9" type="primary">rnj</name>
    <name evidence="14" type="ORF">AUK40_01730</name>
</gene>
<dbReference type="InterPro" id="IPR055132">
    <property type="entry name" value="RNase_J_b_CASP"/>
</dbReference>
<dbReference type="InterPro" id="IPR042173">
    <property type="entry name" value="RNase_J_2"/>
</dbReference>
<dbReference type="CDD" id="cd07714">
    <property type="entry name" value="RNaseJ_MBL-fold"/>
    <property type="match status" value="1"/>
</dbReference>
<dbReference type="AlphaFoldDB" id="A0A1J5J1G5"/>
<evidence type="ECO:0000256" key="8">
    <source>
        <dbReference type="ARBA" id="ARBA00022884"/>
    </source>
</evidence>
<evidence type="ECO:0000256" key="2">
    <source>
        <dbReference type="ARBA" id="ARBA00022722"/>
    </source>
</evidence>
<dbReference type="PROSITE" id="PS01292">
    <property type="entry name" value="UPF0036"/>
    <property type="match status" value="1"/>
</dbReference>
<dbReference type="GO" id="GO:0005737">
    <property type="term" value="C:cytoplasm"/>
    <property type="evidence" value="ECO:0007669"/>
    <property type="project" value="UniProtKB-SubCell"/>
</dbReference>
<feature type="binding site" evidence="12">
    <location>
        <position position="169"/>
    </location>
    <ligand>
        <name>Zn(2+)</name>
        <dbReference type="ChEBI" id="CHEBI:29105"/>
        <label>1</label>
        <note>catalytic</note>
    </ligand>
</feature>
<accession>A0A1J5J1G5</accession>
<feature type="binding site" evidence="12">
    <location>
        <position position="396"/>
    </location>
    <ligand>
        <name>Zn(2+)</name>
        <dbReference type="ChEBI" id="CHEBI:29105"/>
        <label>1</label>
        <note>catalytic</note>
    </ligand>
</feature>
<evidence type="ECO:0000256" key="5">
    <source>
        <dbReference type="ARBA" id="ARBA00022801"/>
    </source>
</evidence>
<feature type="binding site" evidence="12">
    <location>
        <position position="82"/>
    </location>
    <ligand>
        <name>Zn(2+)</name>
        <dbReference type="ChEBI" id="CHEBI:29105"/>
        <label>1</label>
        <note>catalytic</note>
    </ligand>
</feature>
<dbReference type="GO" id="GO:0008270">
    <property type="term" value="F:zinc ion binding"/>
    <property type="evidence" value="ECO:0007669"/>
    <property type="project" value="InterPro"/>
</dbReference>
<evidence type="ECO:0000256" key="10">
    <source>
        <dbReference type="PIRSR" id="PIRSR004803-1"/>
    </source>
</evidence>
<dbReference type="Pfam" id="PF22505">
    <property type="entry name" value="RNase_J_b_CASP"/>
    <property type="match status" value="1"/>
</dbReference>
<sequence>MIQSTQKKAEKLLRITPLGGLGEVGKNMTVYETRNDIIVVDCGLKFPDSTMLGVDLVIPDITYLKNKKRNIRGIIITHGHEDHKGAISYMLTELGNPPIYATKLTQGLISVNLKEHGLLDTAILKIIKPRQEFALGDFHIEPVSVNHSIPDSVAFAIRTPVGTVFQTGDFKFDYTPPDKKLADIGRMAEIGDDGVIMMLSDSTNAEVPGYTVSESVVAETVDRIFSKTTGRMIVASFSTNLNRIQQMIDASARYGRKVCIIGRSMVNNVNIAMELGYLKVPQGILVPPTNLSGIPDHKLAIISTGSQGEAYSVLVRMANGTHKQIRIKKGDTVIISATAIPGNEESVYKTINDLLRLGAEVIHGSMMDVHVSGHACQEEHKLMLSLIRPRYFMPAHGERRHLVAHARMAQDMGIPTQNIFIMDNGHTLEITDRGVTVDTSKEASYILVDGSGVGDIGNVVLKDRQIMSESGIFLIMVNIKKGTAEVIGTPEIVSRGFVYVKESKELIKEAKQLVLDTIRKFERQMTIPDPMQIRAELRTKLHDFLYEKTERDPMILPVVIEI</sequence>
<dbReference type="Gene3D" id="3.60.15.10">
    <property type="entry name" value="Ribonuclease Z/Hydroxyacylglutathione hydrolase-like"/>
    <property type="match status" value="1"/>
</dbReference>
<feature type="binding site" evidence="12">
    <location>
        <position position="80"/>
    </location>
    <ligand>
        <name>Zn(2+)</name>
        <dbReference type="ChEBI" id="CHEBI:29105"/>
        <label>1</label>
        <note>catalytic</note>
    </ligand>
</feature>
<dbReference type="EC" id="3.1.-.-" evidence="9"/>
<dbReference type="GO" id="GO:0003723">
    <property type="term" value="F:RNA binding"/>
    <property type="evidence" value="ECO:0007669"/>
    <property type="project" value="UniProtKB-UniRule"/>
</dbReference>
<dbReference type="InterPro" id="IPR030854">
    <property type="entry name" value="RNase_J_bac"/>
</dbReference>
<comment type="function">
    <text evidence="9">An RNase that has 5'-3' exonuclease and possibly endonuclease activity. Involved in maturation of rRNA and in some organisms also mRNA maturation and/or decay.</text>
</comment>
<dbReference type="Gene3D" id="3.10.20.580">
    <property type="match status" value="1"/>
</dbReference>
<organism evidence="14 15">
    <name type="scientific">Candidatus Wirthbacteria bacterium CG2_30_54_11</name>
    <dbReference type="NCBI Taxonomy" id="1817892"/>
    <lineage>
        <taxon>Bacteria</taxon>
        <taxon>Candidatus Wirthbacteria</taxon>
    </lineage>
</organism>
<evidence type="ECO:0000256" key="6">
    <source>
        <dbReference type="ARBA" id="ARBA00022833"/>
    </source>
</evidence>
<dbReference type="InterPro" id="IPR036866">
    <property type="entry name" value="RibonucZ/Hydroxyglut_hydro"/>
</dbReference>
<feature type="domain" description="Metallo-beta-lactamase" evidence="13">
    <location>
        <begin position="25"/>
        <end position="221"/>
    </location>
</feature>
<proteinExistence type="inferred from homology"/>
<feature type="binding site" evidence="12">
    <location>
        <position position="78"/>
    </location>
    <ligand>
        <name>Zn(2+)</name>
        <dbReference type="ChEBI" id="CHEBI:29105"/>
        <label>2</label>
        <note>catalytic</note>
    </ligand>
</feature>
<dbReference type="InterPro" id="IPR001279">
    <property type="entry name" value="Metallo-B-lactamas"/>
</dbReference>
<evidence type="ECO:0000256" key="11">
    <source>
        <dbReference type="PIRSR" id="PIRSR004803-2"/>
    </source>
</evidence>
<dbReference type="Pfam" id="PF00753">
    <property type="entry name" value="Lactamase_B"/>
    <property type="match status" value="1"/>
</dbReference>
<feature type="binding site" evidence="12">
    <location>
        <position position="55"/>
    </location>
    <ligand>
        <name>Ca(2+)</name>
        <dbReference type="ChEBI" id="CHEBI:29108"/>
    </ligand>
</feature>